<protein>
    <submittedName>
        <fullName evidence="13">TonB-dependent receptor</fullName>
    </submittedName>
</protein>
<keyword evidence="7 8" id="KW-0998">Cell outer membrane</keyword>
<dbReference type="RefSeq" id="WP_013050878.1">
    <property type="nucleotide sequence ID" value="NC_014012.1"/>
</dbReference>
<comment type="similarity">
    <text evidence="8 9">Belongs to the TonB-dependent receptor family.</text>
</comment>
<keyword evidence="13" id="KW-0675">Receptor</keyword>
<feature type="signal peptide" evidence="10">
    <location>
        <begin position="1"/>
        <end position="31"/>
    </location>
</feature>
<organism evidence="13 14">
    <name type="scientific">Shewanella violacea (strain JCM 10179 / CIP 106290 / LMG 19151 / DSS12)</name>
    <dbReference type="NCBI Taxonomy" id="637905"/>
    <lineage>
        <taxon>Bacteria</taxon>
        <taxon>Pseudomonadati</taxon>
        <taxon>Pseudomonadota</taxon>
        <taxon>Gammaproteobacteria</taxon>
        <taxon>Alteromonadales</taxon>
        <taxon>Shewanellaceae</taxon>
        <taxon>Shewanella</taxon>
    </lineage>
</organism>
<evidence type="ECO:0000256" key="4">
    <source>
        <dbReference type="ARBA" id="ARBA00022692"/>
    </source>
</evidence>
<dbReference type="PANTHER" id="PTHR47234">
    <property type="match status" value="1"/>
</dbReference>
<evidence type="ECO:0000313" key="14">
    <source>
        <dbReference type="Proteomes" id="UP000002350"/>
    </source>
</evidence>
<evidence type="ECO:0000256" key="6">
    <source>
        <dbReference type="ARBA" id="ARBA00023136"/>
    </source>
</evidence>
<keyword evidence="6 8" id="KW-0472">Membrane</keyword>
<evidence type="ECO:0000313" key="13">
    <source>
        <dbReference type="EMBL" id="BAJ01571.1"/>
    </source>
</evidence>
<dbReference type="PROSITE" id="PS52016">
    <property type="entry name" value="TONB_DEPENDENT_REC_3"/>
    <property type="match status" value="1"/>
</dbReference>
<evidence type="ECO:0000256" key="10">
    <source>
        <dbReference type="SAM" id="SignalP"/>
    </source>
</evidence>
<evidence type="ECO:0000256" key="3">
    <source>
        <dbReference type="ARBA" id="ARBA00022452"/>
    </source>
</evidence>
<keyword evidence="2 8" id="KW-0813">Transport</keyword>
<evidence type="ECO:0000256" key="8">
    <source>
        <dbReference type="PROSITE-ProRule" id="PRU01360"/>
    </source>
</evidence>
<evidence type="ECO:0000256" key="7">
    <source>
        <dbReference type="ARBA" id="ARBA00023237"/>
    </source>
</evidence>
<evidence type="ECO:0000256" key="9">
    <source>
        <dbReference type="RuleBase" id="RU003357"/>
    </source>
</evidence>
<dbReference type="AlphaFoldDB" id="D4ZIS2"/>
<evidence type="ECO:0000259" key="11">
    <source>
        <dbReference type="Pfam" id="PF00593"/>
    </source>
</evidence>
<dbReference type="GO" id="GO:0009279">
    <property type="term" value="C:cell outer membrane"/>
    <property type="evidence" value="ECO:0007669"/>
    <property type="project" value="UniProtKB-SubCell"/>
</dbReference>
<reference evidence="14" key="1">
    <citation type="journal article" date="2010" name="Mol. Biosyst.">
        <title>Complete genome sequence and comparative analysis of Shewanella violacea, a psychrophilic and piezophilic bacterium from deep sea floor sediments.</title>
        <authorList>
            <person name="Aono E."/>
            <person name="Baba T."/>
            <person name="Ara T."/>
            <person name="Nishi T."/>
            <person name="Nakamichi T."/>
            <person name="Inamoto E."/>
            <person name="Toyonaga H."/>
            <person name="Hasegawa M."/>
            <person name="Takai Y."/>
            <person name="Okumura Y."/>
            <person name="Baba M."/>
            <person name="Tomita M."/>
            <person name="Kato C."/>
            <person name="Oshima T."/>
            <person name="Nakasone K."/>
            <person name="Mori H."/>
        </authorList>
    </citation>
    <scope>NUCLEOTIDE SEQUENCE [LARGE SCALE GENOMIC DNA]</scope>
    <source>
        <strain evidence="14">JCM 10179 / CIP 106290 / LMG 19151 / DSS12</strain>
    </source>
</reference>
<dbReference type="STRING" id="637905.SVI_1600"/>
<gene>
    <name evidence="13" type="ordered locus">SVI_1600</name>
</gene>
<dbReference type="Gene3D" id="2.40.170.20">
    <property type="entry name" value="TonB-dependent receptor, beta-barrel domain"/>
    <property type="match status" value="1"/>
</dbReference>
<keyword evidence="14" id="KW-1185">Reference proteome</keyword>
<dbReference type="KEGG" id="svo:SVI_1600"/>
<feature type="domain" description="TonB-dependent receptor-like beta-barrel" evidence="11">
    <location>
        <begin position="365"/>
        <end position="851"/>
    </location>
</feature>
<sequence>MNTLTLTAKAVRFGLLAAAGSTVAFSGLAFAQEQGDDAKVERIEVTGSRIQRTDMETASPVTIIDASAIRASGATSIDEVLQKMTATGGAMTNPGINNGSGGDASINLRGLGSQRTLVLVNSRRMVNSGTGAASTVDLNTIPVSMIKRVEILKDGASAVYGSDAVAGVVNIILKDDFEGLEANVQTGISGQGDAQETSFDLTMGGSFDRGNVVMGLQFMDRGEASMADRKSTQCDYYERTNTSGNLELYCGGSSYTPGGHIWGSYDTGEVDKNGDKIFESRDSLQGNADGSWHEFSDDDRYNYNALSYLYTPMKRVNLTALGNFELTDSINLFSEAMYSKRWSEQQMAPQPIWTDPFTYTEEMGDSLTGSGYEYGDSIDYGRRMADVGNREFAQVVDTIRVVVGVDGMLENGWTWDTSINYGRNDSVDRLANLINMGSVNDGIEDGTFNPLDQASWSQENMNEYLYTRINSGGSEMFIVSGNLSGEIMELPAGYLGFATGLEHRTEKAWFIPDSLSSQGMANDPKVEPTSGEYDVSEAYIELAIPLLSGLPFAEQVDLSAAMRYFDYSTFGSDSTWKLGLTWRVTDDLMLRSVASTAFRAPSVDELYSGKSPSFDQIKHPVGQAQAEVTRGGNPNLTPEEAETFTAGFVYSPSWFDGFSVTADYYDISVTNSIALVDSQYIVDQCMDAQGKPINTGASLCQSADIKMGSGNRITFNNQLQNIGAENTSGIDINLAYTFDAVGLAWRTGLDSTILLENESIILGEAIDYAGLITSGSGGFAKYKTNFDLGVEGDSWGGSYQARYISGMDSYACQSDPSACYAPSTDSIVYHDISASYFLSNSWTISAGVNNLLDEDAPYYTGNNDANTDPYTYDTLGRYFYLQASVKL</sequence>
<dbReference type="Pfam" id="PF07715">
    <property type="entry name" value="Plug"/>
    <property type="match status" value="1"/>
</dbReference>
<dbReference type="InterPro" id="IPR039426">
    <property type="entry name" value="TonB-dep_rcpt-like"/>
</dbReference>
<dbReference type="Gene3D" id="2.170.130.10">
    <property type="entry name" value="TonB-dependent receptor, plug domain"/>
    <property type="match status" value="1"/>
</dbReference>
<dbReference type="OrthoDB" id="176248at2"/>
<dbReference type="Proteomes" id="UP000002350">
    <property type="component" value="Chromosome"/>
</dbReference>
<dbReference type="InterPro" id="IPR000531">
    <property type="entry name" value="Beta-barrel_TonB"/>
</dbReference>
<evidence type="ECO:0000259" key="12">
    <source>
        <dbReference type="Pfam" id="PF07715"/>
    </source>
</evidence>
<dbReference type="HOGENOM" id="CLU_010745_0_0_6"/>
<proteinExistence type="inferred from homology"/>
<feature type="chain" id="PRO_5003067792" evidence="10">
    <location>
        <begin position="32"/>
        <end position="887"/>
    </location>
</feature>
<accession>D4ZIS2</accession>
<dbReference type="CDD" id="cd01347">
    <property type="entry name" value="ligand_gated_channel"/>
    <property type="match status" value="1"/>
</dbReference>
<keyword evidence="4 8" id="KW-0812">Transmembrane</keyword>
<evidence type="ECO:0000256" key="5">
    <source>
        <dbReference type="ARBA" id="ARBA00023077"/>
    </source>
</evidence>
<dbReference type="EMBL" id="AP011177">
    <property type="protein sequence ID" value="BAJ01571.1"/>
    <property type="molecule type" value="Genomic_DNA"/>
</dbReference>
<evidence type="ECO:0000256" key="2">
    <source>
        <dbReference type="ARBA" id="ARBA00022448"/>
    </source>
</evidence>
<evidence type="ECO:0000256" key="1">
    <source>
        <dbReference type="ARBA" id="ARBA00004571"/>
    </source>
</evidence>
<keyword evidence="3 8" id="KW-1134">Transmembrane beta strand</keyword>
<dbReference type="InterPro" id="IPR012910">
    <property type="entry name" value="Plug_dom"/>
</dbReference>
<keyword evidence="10" id="KW-0732">Signal</keyword>
<name>D4ZIS2_SHEVD</name>
<dbReference type="InterPro" id="IPR036942">
    <property type="entry name" value="Beta-barrel_TonB_sf"/>
</dbReference>
<dbReference type="SUPFAM" id="SSF56935">
    <property type="entry name" value="Porins"/>
    <property type="match status" value="1"/>
</dbReference>
<dbReference type="Pfam" id="PF00593">
    <property type="entry name" value="TonB_dep_Rec_b-barrel"/>
    <property type="match status" value="1"/>
</dbReference>
<dbReference type="PANTHER" id="PTHR47234:SF2">
    <property type="entry name" value="TONB-DEPENDENT RECEPTOR"/>
    <property type="match status" value="1"/>
</dbReference>
<comment type="subcellular location">
    <subcellularLocation>
        <location evidence="1 8">Cell outer membrane</location>
        <topology evidence="1 8">Multi-pass membrane protein</topology>
    </subcellularLocation>
</comment>
<keyword evidence="5 9" id="KW-0798">TonB box</keyword>
<feature type="domain" description="TonB-dependent receptor plug" evidence="12">
    <location>
        <begin position="55"/>
        <end position="168"/>
    </location>
</feature>
<dbReference type="eggNOG" id="COG4771">
    <property type="taxonomic scope" value="Bacteria"/>
</dbReference>
<dbReference type="InterPro" id="IPR037066">
    <property type="entry name" value="Plug_dom_sf"/>
</dbReference>